<dbReference type="Proteomes" id="UP000604825">
    <property type="component" value="Unassembled WGS sequence"/>
</dbReference>
<dbReference type="Gene3D" id="1.20.1280.170">
    <property type="entry name" value="Exocyst complex component Exo70"/>
    <property type="match status" value="1"/>
</dbReference>
<accession>A0A811N5P3</accession>
<dbReference type="GO" id="GO:0015031">
    <property type="term" value="P:protein transport"/>
    <property type="evidence" value="ECO:0007669"/>
    <property type="project" value="UniProtKB-KW"/>
</dbReference>
<keyword evidence="3" id="KW-0268">Exocytosis</keyword>
<name>A0A811N5P3_9POAL</name>
<dbReference type="InterPro" id="IPR016159">
    <property type="entry name" value="Cullin_repeat-like_dom_sf"/>
</dbReference>
<dbReference type="AlphaFoldDB" id="A0A811N5P3"/>
<evidence type="ECO:0000256" key="1">
    <source>
        <dbReference type="ARBA" id="ARBA00006756"/>
    </source>
</evidence>
<dbReference type="PANTHER" id="PTHR12542:SF49">
    <property type="entry name" value="EXOCYST SUBUNIT EXO70 FAMILY PROTEIN"/>
    <property type="match status" value="1"/>
</dbReference>
<reference evidence="5" key="1">
    <citation type="submission" date="2020-10" db="EMBL/GenBank/DDBJ databases">
        <authorList>
            <person name="Han B."/>
            <person name="Lu T."/>
            <person name="Zhao Q."/>
            <person name="Huang X."/>
            <person name="Zhao Y."/>
        </authorList>
    </citation>
    <scope>NUCLEOTIDE SEQUENCE</scope>
</reference>
<feature type="domain" description="Exocyst complex subunit Exo70 C-terminal" evidence="4">
    <location>
        <begin position="50"/>
        <end position="106"/>
    </location>
</feature>
<comment type="function">
    <text evidence="3">Component of the exocyst complex.</text>
</comment>
<proteinExistence type="inferred from homology"/>
<dbReference type="SUPFAM" id="SSF74788">
    <property type="entry name" value="Cullin repeat-like"/>
    <property type="match status" value="1"/>
</dbReference>
<dbReference type="GO" id="GO:0005546">
    <property type="term" value="F:phosphatidylinositol-4,5-bisphosphate binding"/>
    <property type="evidence" value="ECO:0007669"/>
    <property type="project" value="InterPro"/>
</dbReference>
<dbReference type="InterPro" id="IPR046364">
    <property type="entry name" value="Exo70_C"/>
</dbReference>
<dbReference type="PANTHER" id="PTHR12542">
    <property type="entry name" value="EXOCYST COMPLEX PROTEIN EXO70"/>
    <property type="match status" value="1"/>
</dbReference>
<organism evidence="5 6">
    <name type="scientific">Miscanthus lutarioriparius</name>
    <dbReference type="NCBI Taxonomy" id="422564"/>
    <lineage>
        <taxon>Eukaryota</taxon>
        <taxon>Viridiplantae</taxon>
        <taxon>Streptophyta</taxon>
        <taxon>Embryophyta</taxon>
        <taxon>Tracheophyta</taxon>
        <taxon>Spermatophyta</taxon>
        <taxon>Magnoliopsida</taxon>
        <taxon>Liliopsida</taxon>
        <taxon>Poales</taxon>
        <taxon>Poaceae</taxon>
        <taxon>PACMAD clade</taxon>
        <taxon>Panicoideae</taxon>
        <taxon>Andropogonodae</taxon>
        <taxon>Andropogoneae</taxon>
        <taxon>Saccharinae</taxon>
        <taxon>Miscanthus</taxon>
    </lineage>
</organism>
<gene>
    <name evidence="5" type="ORF">NCGR_LOCUS12194</name>
</gene>
<keyword evidence="3" id="KW-0653">Protein transport</keyword>
<dbReference type="GO" id="GO:0000145">
    <property type="term" value="C:exocyst"/>
    <property type="evidence" value="ECO:0007669"/>
    <property type="project" value="InterPro"/>
</dbReference>
<dbReference type="EMBL" id="CAJGYO010000003">
    <property type="protein sequence ID" value="CAD6218283.1"/>
    <property type="molecule type" value="Genomic_DNA"/>
</dbReference>
<evidence type="ECO:0000313" key="6">
    <source>
        <dbReference type="Proteomes" id="UP000604825"/>
    </source>
</evidence>
<comment type="similarity">
    <text evidence="1 3">Belongs to the EXO70 family.</text>
</comment>
<comment type="caution">
    <text evidence="5">The sequence shown here is derived from an EMBL/GenBank/DDBJ whole genome shotgun (WGS) entry which is preliminary data.</text>
</comment>
<keyword evidence="6" id="KW-1185">Reference proteome</keyword>
<keyword evidence="2 3" id="KW-0813">Transport</keyword>
<evidence type="ECO:0000259" key="4">
    <source>
        <dbReference type="Pfam" id="PF03081"/>
    </source>
</evidence>
<dbReference type="InterPro" id="IPR004140">
    <property type="entry name" value="Exo70"/>
</dbReference>
<evidence type="ECO:0000256" key="3">
    <source>
        <dbReference type="RuleBase" id="RU365026"/>
    </source>
</evidence>
<dbReference type="Pfam" id="PF03081">
    <property type="entry name" value="Exo70_C"/>
    <property type="match status" value="1"/>
</dbReference>
<evidence type="ECO:0000313" key="5">
    <source>
        <dbReference type="EMBL" id="CAD6218283.1"/>
    </source>
</evidence>
<dbReference type="OrthoDB" id="1922221at2759"/>
<sequence>MPKTLDSLLKHTDRRYLASDSQLMAKSYPNLWQQLALHLQLLLQFWRQILKLPLALECTRDDPLQNIFVMNNIHYMVQKVKYSDLKSFLGDDWIQIHNRKFQQQAMRDMREGVRE</sequence>
<dbReference type="GO" id="GO:0006887">
    <property type="term" value="P:exocytosis"/>
    <property type="evidence" value="ECO:0007669"/>
    <property type="project" value="UniProtKB-KW"/>
</dbReference>
<evidence type="ECO:0000256" key="2">
    <source>
        <dbReference type="ARBA" id="ARBA00022448"/>
    </source>
</evidence>
<protein>
    <recommendedName>
        <fullName evidence="3">Exocyst subunit Exo70 family protein</fullName>
    </recommendedName>
</protein>